<dbReference type="RefSeq" id="WP_091085855.1">
    <property type="nucleotide sequence ID" value="NZ_FNRD01000003.1"/>
</dbReference>
<gene>
    <name evidence="1" type="ORF">SAMN05443667_1033</name>
</gene>
<proteinExistence type="predicted"/>
<dbReference type="AlphaFoldDB" id="A0A1H3ZP75"/>
<dbReference type="OrthoDB" id="673785at2"/>
<sequence>MRISDDNFPFRSVQIKVLPPYFYVLDGTVPIIFKGRTSDWKAYPLQKGYSYFSKAEPINSNTILFRAQQQKTGENILGVFKLGDTVLTSYAPTLLEKQIDGFFDTDGTLQYSNQLKKMVYVYRYRNQFIVTNDALQLNYRGNTIDTTKKAHLKIMYNNKSGDRKLGGTPYIVNASTALDGNLLFVNSALRGKYESETMWKEAAVVDVYDISQNSYQTSFYIYNIGNEKMKTFMVTGNNLYVIIGQNLHKYHLGKAIINSSTTIRTKEADK</sequence>
<organism evidence="1 2">
    <name type="scientific">Flavobacterium gillisiae</name>
    <dbReference type="NCBI Taxonomy" id="150146"/>
    <lineage>
        <taxon>Bacteria</taxon>
        <taxon>Pseudomonadati</taxon>
        <taxon>Bacteroidota</taxon>
        <taxon>Flavobacteriia</taxon>
        <taxon>Flavobacteriales</taxon>
        <taxon>Flavobacteriaceae</taxon>
        <taxon>Flavobacterium</taxon>
    </lineage>
</organism>
<name>A0A1H3ZP75_9FLAO</name>
<protein>
    <submittedName>
        <fullName evidence="1">Uncharacterized protein</fullName>
    </submittedName>
</protein>
<dbReference type="EMBL" id="FNRD01000003">
    <property type="protein sequence ID" value="SEA25435.1"/>
    <property type="molecule type" value="Genomic_DNA"/>
</dbReference>
<keyword evidence="2" id="KW-1185">Reference proteome</keyword>
<dbReference type="Proteomes" id="UP000198951">
    <property type="component" value="Unassembled WGS sequence"/>
</dbReference>
<evidence type="ECO:0000313" key="2">
    <source>
        <dbReference type="Proteomes" id="UP000198951"/>
    </source>
</evidence>
<evidence type="ECO:0000313" key="1">
    <source>
        <dbReference type="EMBL" id="SEA25435.1"/>
    </source>
</evidence>
<dbReference type="STRING" id="150146.SAMN05443667_1033"/>
<reference evidence="2" key="1">
    <citation type="submission" date="2016-10" db="EMBL/GenBank/DDBJ databases">
        <authorList>
            <person name="Varghese N."/>
            <person name="Submissions S."/>
        </authorList>
    </citation>
    <scope>NUCLEOTIDE SEQUENCE [LARGE SCALE GENOMIC DNA]</scope>
    <source>
        <strain evidence="2">DSM 22376</strain>
    </source>
</reference>
<accession>A0A1H3ZP75</accession>